<organism evidence="1 2">
    <name type="scientific">Clonostachys chloroleuca</name>
    <dbReference type="NCBI Taxonomy" id="1926264"/>
    <lineage>
        <taxon>Eukaryota</taxon>
        <taxon>Fungi</taxon>
        <taxon>Dikarya</taxon>
        <taxon>Ascomycota</taxon>
        <taxon>Pezizomycotina</taxon>
        <taxon>Sordariomycetes</taxon>
        <taxon>Hypocreomycetidae</taxon>
        <taxon>Hypocreales</taxon>
        <taxon>Bionectriaceae</taxon>
        <taxon>Clonostachys</taxon>
    </lineage>
</organism>
<dbReference type="EMBL" id="CABFNP030000704">
    <property type="protein sequence ID" value="CAI6080044.1"/>
    <property type="molecule type" value="Genomic_DNA"/>
</dbReference>
<protein>
    <submittedName>
        <fullName evidence="1">Uncharacterized protein</fullName>
    </submittedName>
</protein>
<name>A0AA35PYM6_9HYPO</name>
<dbReference type="AlphaFoldDB" id="A0AA35PYM6"/>
<keyword evidence="2" id="KW-1185">Reference proteome</keyword>
<dbReference type="Proteomes" id="UP001160390">
    <property type="component" value="Unassembled WGS sequence"/>
</dbReference>
<comment type="caution">
    <text evidence="1">The sequence shown here is derived from an EMBL/GenBank/DDBJ whole genome shotgun (WGS) entry which is preliminary data.</text>
</comment>
<sequence length="631" mass="71659">MATINYSSRDVDYKRVYYTKSLFSRLIQIAERFETAARMVQDAGFYCDSFTVLRFGASSKALTTPEAQLSPIEFSLARRFLQNMKTAVERGKERHHLYRDAVGKILHELLRKVMDAPPAIIPYHSEHLHSLALQVLCVGFISYIQAHIGPLQPFILDRPLERIVLKGCQDYDRSRGNHIVAELVNLTCLGHVYQGPYDIRARPCDILDTWAPGELVSRSEKSSSPSAIRLGGGFISPPSSDAEDSKYHWDTCLRLLESPVLIAPNESIIIGGLVNVNSACKNEEQACWTSSLGKFEELGTHRSFFEAKEYQFGFQGGPDNFSLTGNKVWSKRRGRTIKSRNLEQEDYLLVPFLNFYWGIRVSYCTGVAQRVSLRQLVADLLLAFSKTYTSKEAKKSWQELQSQYYIIETFQTSNSAQELSDWLSNLPDHLYKFVLSLIRQIFGTLADTGLSPDGTQFLVAWPYNGVVNRCFHIPLSSYNTWAPILADSDDCATFAYMTNTCLQSEAMTCRGPNPNWGNRLYMLETAVLCPASTGAWSLRHERTYFFHKLDNRLYWVKAQREGTQSGVPASLVRLVPARSIPHDIRQRLIFKEEQKKEKRLREKDLASVPAEVVCVRSLSPFSTQTLKKSLS</sequence>
<accession>A0AA35PYM6</accession>
<reference evidence="1" key="1">
    <citation type="submission" date="2023-01" db="EMBL/GenBank/DDBJ databases">
        <authorList>
            <person name="Piombo E."/>
        </authorList>
    </citation>
    <scope>NUCLEOTIDE SEQUENCE</scope>
</reference>
<evidence type="ECO:0000313" key="1">
    <source>
        <dbReference type="EMBL" id="CAI6080044.1"/>
    </source>
</evidence>
<gene>
    <name evidence="1" type="ORF">CCHLO57077_00012891</name>
</gene>
<proteinExistence type="predicted"/>
<evidence type="ECO:0000313" key="2">
    <source>
        <dbReference type="Proteomes" id="UP001160390"/>
    </source>
</evidence>